<accession>A0ACC3AK56</accession>
<keyword evidence="2" id="KW-1185">Reference proteome</keyword>
<comment type="caution">
    <text evidence="1">The sequence shown here is derived from an EMBL/GenBank/DDBJ whole genome shotgun (WGS) entry which is preliminary data.</text>
</comment>
<gene>
    <name evidence="1" type="ORF">H2198_000272</name>
</gene>
<evidence type="ECO:0000313" key="2">
    <source>
        <dbReference type="Proteomes" id="UP001172386"/>
    </source>
</evidence>
<dbReference type="EMBL" id="JAPDRQ010000003">
    <property type="protein sequence ID" value="KAJ9664343.1"/>
    <property type="molecule type" value="Genomic_DNA"/>
</dbReference>
<proteinExistence type="predicted"/>
<sequence>MAERGRGTSRHSQPSSRAASAASSHGSMQGRITLGSTDLSRITQSMDTVVRQMQTRYQQIEQLIEQGVADDREGYGNTNAAADREIERTKKLLRELDRLDEEMEKARRVCAVVRGLKAKVDAASDRLDRAITIQVSTPRPPTRPR</sequence>
<name>A0ACC3AK56_9EURO</name>
<protein>
    <submittedName>
        <fullName evidence="1">Uncharacterized protein</fullName>
    </submittedName>
</protein>
<dbReference type="Proteomes" id="UP001172386">
    <property type="component" value="Unassembled WGS sequence"/>
</dbReference>
<reference evidence="1" key="1">
    <citation type="submission" date="2022-10" db="EMBL/GenBank/DDBJ databases">
        <title>Culturing micro-colonial fungi from biological soil crusts in the Mojave desert and describing Neophaeococcomyces mojavensis, and introducing the new genera and species Taxawa tesnikishii.</title>
        <authorList>
            <person name="Kurbessoian T."/>
            <person name="Stajich J.E."/>
        </authorList>
    </citation>
    <scope>NUCLEOTIDE SEQUENCE</scope>
    <source>
        <strain evidence="1">JES_112</strain>
    </source>
</reference>
<organism evidence="1 2">
    <name type="scientific">Neophaeococcomyces mojaviensis</name>
    <dbReference type="NCBI Taxonomy" id="3383035"/>
    <lineage>
        <taxon>Eukaryota</taxon>
        <taxon>Fungi</taxon>
        <taxon>Dikarya</taxon>
        <taxon>Ascomycota</taxon>
        <taxon>Pezizomycotina</taxon>
        <taxon>Eurotiomycetes</taxon>
        <taxon>Chaetothyriomycetidae</taxon>
        <taxon>Chaetothyriales</taxon>
        <taxon>Chaetothyriales incertae sedis</taxon>
        <taxon>Neophaeococcomyces</taxon>
    </lineage>
</organism>
<evidence type="ECO:0000313" key="1">
    <source>
        <dbReference type="EMBL" id="KAJ9664343.1"/>
    </source>
</evidence>